<dbReference type="OrthoDB" id="5575075at2759"/>
<dbReference type="Gene3D" id="3.40.50.170">
    <property type="entry name" value="Formyl transferase, N-terminal domain"/>
    <property type="match status" value="1"/>
</dbReference>
<dbReference type="HAMAP" id="MF_01930">
    <property type="entry name" value="PurN"/>
    <property type="match status" value="1"/>
</dbReference>
<dbReference type="GO" id="GO:0004644">
    <property type="term" value="F:phosphoribosylglycinamide formyltransferase activity"/>
    <property type="evidence" value="ECO:0007669"/>
    <property type="project" value="UniProtKB-EC"/>
</dbReference>
<dbReference type="InterPro" id="IPR002376">
    <property type="entry name" value="Formyl_transf_N"/>
</dbReference>
<evidence type="ECO:0000256" key="9">
    <source>
        <dbReference type="ARBA" id="ARBA00047664"/>
    </source>
</evidence>
<dbReference type="PANTHER" id="PTHR43369">
    <property type="entry name" value="PHOSPHORIBOSYLGLYCINAMIDE FORMYLTRANSFERASE"/>
    <property type="match status" value="1"/>
</dbReference>
<evidence type="ECO:0000259" key="10">
    <source>
        <dbReference type="Pfam" id="PF00551"/>
    </source>
</evidence>
<dbReference type="InterPro" id="IPR036477">
    <property type="entry name" value="Formyl_transf_N_sf"/>
</dbReference>
<evidence type="ECO:0000256" key="8">
    <source>
        <dbReference type="ARBA" id="ARBA00041682"/>
    </source>
</evidence>
<dbReference type="Pfam" id="PF00551">
    <property type="entry name" value="Formyl_trans_N"/>
    <property type="match status" value="1"/>
</dbReference>
<dbReference type="UniPathway" id="UPA00074">
    <property type="reaction ID" value="UER00126"/>
</dbReference>
<dbReference type="PROSITE" id="PS00373">
    <property type="entry name" value="GART"/>
    <property type="match status" value="1"/>
</dbReference>
<dbReference type="InterPro" id="IPR004607">
    <property type="entry name" value="GART"/>
</dbReference>
<accession>A0A1E3NTG4</accession>
<dbReference type="GO" id="GO:0005737">
    <property type="term" value="C:cytoplasm"/>
    <property type="evidence" value="ECO:0007669"/>
    <property type="project" value="TreeGrafter"/>
</dbReference>
<keyword evidence="5" id="KW-0658">Purine biosynthesis</keyword>
<dbReference type="FunFam" id="3.40.50.170:FF:000009">
    <property type="entry name" value="Phosphoribosylglycinamide formyltransferase (Eurofung)"/>
    <property type="match status" value="1"/>
</dbReference>
<reference evidence="11 12" key="1">
    <citation type="journal article" date="2016" name="Proc. Natl. Acad. Sci. U.S.A.">
        <title>Comparative genomics of biotechnologically important yeasts.</title>
        <authorList>
            <person name="Riley R."/>
            <person name="Haridas S."/>
            <person name="Wolfe K.H."/>
            <person name="Lopes M.R."/>
            <person name="Hittinger C.T."/>
            <person name="Goeker M."/>
            <person name="Salamov A.A."/>
            <person name="Wisecaver J.H."/>
            <person name="Long T.M."/>
            <person name="Calvey C.H."/>
            <person name="Aerts A.L."/>
            <person name="Barry K.W."/>
            <person name="Choi C."/>
            <person name="Clum A."/>
            <person name="Coughlan A.Y."/>
            <person name="Deshpande S."/>
            <person name="Douglass A.P."/>
            <person name="Hanson S.J."/>
            <person name="Klenk H.-P."/>
            <person name="LaButti K.M."/>
            <person name="Lapidus A."/>
            <person name="Lindquist E.A."/>
            <person name="Lipzen A.M."/>
            <person name="Meier-Kolthoff J.P."/>
            <person name="Ohm R.A."/>
            <person name="Otillar R.P."/>
            <person name="Pangilinan J.L."/>
            <person name="Peng Y."/>
            <person name="Rokas A."/>
            <person name="Rosa C.A."/>
            <person name="Scheuner C."/>
            <person name="Sibirny A.A."/>
            <person name="Slot J.C."/>
            <person name="Stielow J.B."/>
            <person name="Sun H."/>
            <person name="Kurtzman C.P."/>
            <person name="Blackwell M."/>
            <person name="Grigoriev I.V."/>
            <person name="Jeffries T.W."/>
        </authorList>
    </citation>
    <scope>NUCLEOTIDE SEQUENCE [LARGE SCALE GENOMIC DNA]</scope>
    <source>
        <strain evidence="11 12">NRRL Y-2026</strain>
    </source>
</reference>
<dbReference type="NCBIfam" id="TIGR00639">
    <property type="entry name" value="PurN"/>
    <property type="match status" value="1"/>
</dbReference>
<dbReference type="EC" id="2.1.2.2" evidence="2"/>
<dbReference type="GeneID" id="30179292"/>
<evidence type="ECO:0000256" key="7">
    <source>
        <dbReference type="ARBA" id="ARBA00041324"/>
    </source>
</evidence>
<organism evidence="11 12">
    <name type="scientific">Pichia membranifaciens NRRL Y-2026</name>
    <dbReference type="NCBI Taxonomy" id="763406"/>
    <lineage>
        <taxon>Eukaryota</taxon>
        <taxon>Fungi</taxon>
        <taxon>Dikarya</taxon>
        <taxon>Ascomycota</taxon>
        <taxon>Saccharomycotina</taxon>
        <taxon>Pichiomycetes</taxon>
        <taxon>Pichiales</taxon>
        <taxon>Pichiaceae</taxon>
        <taxon>Pichia</taxon>
    </lineage>
</organism>
<keyword evidence="4" id="KW-0808">Transferase</keyword>
<comment type="similarity">
    <text evidence="6">Belongs to the GART family.</text>
</comment>
<dbReference type="EMBL" id="KV454001">
    <property type="protein sequence ID" value="ODQ49401.1"/>
    <property type="molecule type" value="Genomic_DNA"/>
</dbReference>
<dbReference type="InterPro" id="IPR001555">
    <property type="entry name" value="GART_AS"/>
</dbReference>
<evidence type="ECO:0000256" key="2">
    <source>
        <dbReference type="ARBA" id="ARBA00012254"/>
    </source>
</evidence>
<dbReference type="AlphaFoldDB" id="A0A1E3NTG4"/>
<dbReference type="STRING" id="763406.A0A1E3NTG4"/>
<evidence type="ECO:0000313" key="11">
    <source>
        <dbReference type="EMBL" id="ODQ49401.1"/>
    </source>
</evidence>
<proteinExistence type="inferred from homology"/>
<evidence type="ECO:0000256" key="1">
    <source>
        <dbReference type="ARBA" id="ARBA00005054"/>
    </source>
</evidence>
<dbReference type="CDD" id="cd08645">
    <property type="entry name" value="FMT_core_GART"/>
    <property type="match status" value="1"/>
</dbReference>
<comment type="pathway">
    <text evidence="1">Purine metabolism; IMP biosynthesis via de novo pathway; N(2)-formyl-N(1)-(5-phospho-D-ribosyl)glycinamide from N(1)-(5-phospho-D-ribosyl)glycinamide (10-formyl THF route): step 1/1.</text>
</comment>
<dbReference type="RefSeq" id="XP_019020514.1">
    <property type="nucleotide sequence ID" value="XM_019162605.1"/>
</dbReference>
<gene>
    <name evidence="11" type="ORF">PICMEDRAFT_29699</name>
</gene>
<evidence type="ECO:0000256" key="4">
    <source>
        <dbReference type="ARBA" id="ARBA00022679"/>
    </source>
</evidence>
<dbReference type="Proteomes" id="UP000094455">
    <property type="component" value="Unassembled WGS sequence"/>
</dbReference>
<comment type="catalytic activity">
    <reaction evidence="9">
        <text>N(1)-(5-phospho-beta-D-ribosyl)glycinamide + (6R)-10-formyltetrahydrofolate = N(2)-formyl-N(1)-(5-phospho-beta-D-ribosyl)glycinamide + (6S)-5,6,7,8-tetrahydrofolate + H(+)</text>
        <dbReference type="Rhea" id="RHEA:15053"/>
        <dbReference type="ChEBI" id="CHEBI:15378"/>
        <dbReference type="ChEBI" id="CHEBI:57453"/>
        <dbReference type="ChEBI" id="CHEBI:143788"/>
        <dbReference type="ChEBI" id="CHEBI:147286"/>
        <dbReference type="ChEBI" id="CHEBI:195366"/>
        <dbReference type="EC" id="2.1.2.2"/>
    </reaction>
</comment>
<keyword evidence="12" id="KW-1185">Reference proteome</keyword>
<dbReference type="GO" id="GO:0046084">
    <property type="term" value="P:adenine biosynthetic process"/>
    <property type="evidence" value="ECO:0007669"/>
    <property type="project" value="EnsemblFungi"/>
</dbReference>
<dbReference type="GO" id="GO:0006189">
    <property type="term" value="P:'de novo' IMP biosynthetic process"/>
    <property type="evidence" value="ECO:0007669"/>
    <property type="project" value="UniProtKB-UniPathway"/>
</dbReference>
<evidence type="ECO:0000313" key="12">
    <source>
        <dbReference type="Proteomes" id="UP000094455"/>
    </source>
</evidence>
<sequence length="215" mass="22889">MPKIVVLISGGGTNLQALIDASTGSSPRKLNGIITRVFSSSAKAYGITRAANAGIPTTVHTLKSYYEGIPRESTEQRKAARDRFDADLAQLVIAEKPDLVVCAGWMLILSLAFLSPLKTVGVPIINLHPALPGAFDGTHAIERSWEAGQKGEVAKGGCMVHYVIEAVDMGEPLLVKEFPVVQGESVETWEAKIHALEHVAIVEGAQQALHNAGFA</sequence>
<protein>
    <recommendedName>
        <fullName evidence="3">Phosphoribosylglycinamide formyltransferase</fullName>
        <ecNumber evidence="2">2.1.2.2</ecNumber>
    </recommendedName>
    <alternativeName>
        <fullName evidence="8">5'-phosphoribosylglycinamide transformylase</fullName>
    </alternativeName>
    <alternativeName>
        <fullName evidence="7">GAR transformylase</fullName>
    </alternativeName>
</protein>
<dbReference type="PANTHER" id="PTHR43369:SF2">
    <property type="entry name" value="PHOSPHORIBOSYLGLYCINAMIDE FORMYLTRANSFERASE"/>
    <property type="match status" value="1"/>
</dbReference>
<evidence type="ECO:0000256" key="5">
    <source>
        <dbReference type="ARBA" id="ARBA00022755"/>
    </source>
</evidence>
<evidence type="ECO:0000256" key="6">
    <source>
        <dbReference type="ARBA" id="ARBA00038440"/>
    </source>
</evidence>
<dbReference type="SUPFAM" id="SSF53328">
    <property type="entry name" value="Formyltransferase"/>
    <property type="match status" value="1"/>
</dbReference>
<evidence type="ECO:0000256" key="3">
    <source>
        <dbReference type="ARBA" id="ARBA00022076"/>
    </source>
</evidence>
<feature type="domain" description="Formyl transferase N-terminal" evidence="10">
    <location>
        <begin position="3"/>
        <end position="203"/>
    </location>
</feature>
<name>A0A1E3NTG4_9ASCO</name>